<dbReference type="NCBIfam" id="TIGR03002">
    <property type="entry name" value="outer_YhbN_LptA"/>
    <property type="match status" value="1"/>
</dbReference>
<feature type="chain" id="PRO_5012018417" evidence="4">
    <location>
        <begin position="23"/>
        <end position="167"/>
    </location>
</feature>
<evidence type="ECO:0000256" key="3">
    <source>
        <dbReference type="ARBA" id="ARBA00022764"/>
    </source>
</evidence>
<dbReference type="InterPro" id="IPR052037">
    <property type="entry name" value="LPS_export_LptA"/>
</dbReference>
<dbReference type="InterPro" id="IPR005653">
    <property type="entry name" value="OstA-like_N"/>
</dbReference>
<organism evidence="6 7">
    <name type="scientific">Rhodobacter maris</name>
    <dbReference type="NCBI Taxonomy" id="446682"/>
    <lineage>
        <taxon>Bacteria</taxon>
        <taxon>Pseudomonadati</taxon>
        <taxon>Pseudomonadota</taxon>
        <taxon>Alphaproteobacteria</taxon>
        <taxon>Rhodobacterales</taxon>
        <taxon>Rhodobacter group</taxon>
        <taxon>Rhodobacter</taxon>
    </lineage>
</organism>
<feature type="signal peptide" evidence="4">
    <location>
        <begin position="1"/>
        <end position="22"/>
    </location>
</feature>
<dbReference type="AlphaFoldDB" id="A0A285T191"/>
<keyword evidence="7" id="KW-1185">Reference proteome</keyword>
<dbReference type="Gene3D" id="2.60.450.10">
    <property type="entry name" value="Lipopolysaccharide (LPS) transport protein A like domain"/>
    <property type="match status" value="1"/>
</dbReference>
<protein>
    <submittedName>
        <fullName evidence="6">Lipopolysaccharide export system protein LptA</fullName>
    </submittedName>
</protein>
<proteinExistence type="predicted"/>
<dbReference type="GO" id="GO:0015920">
    <property type="term" value="P:lipopolysaccharide transport"/>
    <property type="evidence" value="ECO:0007669"/>
    <property type="project" value="InterPro"/>
</dbReference>
<name>A0A285T191_9RHOB</name>
<evidence type="ECO:0000256" key="2">
    <source>
        <dbReference type="ARBA" id="ARBA00022729"/>
    </source>
</evidence>
<dbReference type="EMBL" id="OBMT01000013">
    <property type="protein sequence ID" value="SOC15051.1"/>
    <property type="molecule type" value="Genomic_DNA"/>
</dbReference>
<keyword evidence="1" id="KW-0813">Transport</keyword>
<dbReference type="PANTHER" id="PTHR36504:SF1">
    <property type="entry name" value="LIPOPOLYSACCHARIDE EXPORT SYSTEM PROTEIN LPTA"/>
    <property type="match status" value="1"/>
</dbReference>
<dbReference type="PANTHER" id="PTHR36504">
    <property type="entry name" value="LIPOPOLYSACCHARIDE EXPORT SYSTEM PROTEIN LPTA"/>
    <property type="match status" value="1"/>
</dbReference>
<dbReference type="OrthoDB" id="9811926at2"/>
<accession>A0A285T191</accession>
<sequence>MRLSLLLPAVTFLALGAGGAMAQQIAFAGLRTNTSEPVEVTADSLAVNQTDGNAVFTGNVLIIQGPMRLKAERVQVEYGSADRRSIAELQASGGVTLVTAAEAAESREAVYNVAKGAVVMTGDVVLTQGENVLSGQRLDVDLKTGTGTMQGRVRTILQPGPQPGDTP</sequence>
<dbReference type="InterPro" id="IPR014340">
    <property type="entry name" value="LptA"/>
</dbReference>
<dbReference type="GO" id="GO:0030288">
    <property type="term" value="C:outer membrane-bounded periplasmic space"/>
    <property type="evidence" value="ECO:0007669"/>
    <property type="project" value="TreeGrafter"/>
</dbReference>
<dbReference type="Proteomes" id="UP000219111">
    <property type="component" value="Unassembled WGS sequence"/>
</dbReference>
<dbReference type="GO" id="GO:0017089">
    <property type="term" value="F:glycolipid transfer activity"/>
    <property type="evidence" value="ECO:0007669"/>
    <property type="project" value="TreeGrafter"/>
</dbReference>
<reference evidence="7" key="1">
    <citation type="submission" date="2017-08" db="EMBL/GenBank/DDBJ databases">
        <authorList>
            <person name="Varghese N."/>
            <person name="Submissions S."/>
        </authorList>
    </citation>
    <scope>NUCLEOTIDE SEQUENCE [LARGE SCALE GENOMIC DNA]</scope>
    <source>
        <strain evidence="7">JA276</strain>
    </source>
</reference>
<evidence type="ECO:0000256" key="1">
    <source>
        <dbReference type="ARBA" id="ARBA00022448"/>
    </source>
</evidence>
<dbReference type="GO" id="GO:0001530">
    <property type="term" value="F:lipopolysaccharide binding"/>
    <property type="evidence" value="ECO:0007669"/>
    <property type="project" value="InterPro"/>
</dbReference>
<gene>
    <name evidence="6" type="ORF">SAMN05877831_11313</name>
</gene>
<evidence type="ECO:0000259" key="5">
    <source>
        <dbReference type="Pfam" id="PF03968"/>
    </source>
</evidence>
<feature type="domain" description="Organic solvent tolerance-like N-terminal" evidence="5">
    <location>
        <begin position="39"/>
        <end position="145"/>
    </location>
</feature>
<dbReference type="Pfam" id="PF03968">
    <property type="entry name" value="LptD_N"/>
    <property type="match status" value="1"/>
</dbReference>
<evidence type="ECO:0000313" key="7">
    <source>
        <dbReference type="Proteomes" id="UP000219111"/>
    </source>
</evidence>
<keyword evidence="3" id="KW-0574">Periplasm</keyword>
<keyword evidence="2 4" id="KW-0732">Signal</keyword>
<dbReference type="GO" id="GO:0009279">
    <property type="term" value="C:cell outer membrane"/>
    <property type="evidence" value="ECO:0007669"/>
    <property type="project" value="TreeGrafter"/>
</dbReference>
<evidence type="ECO:0000256" key="4">
    <source>
        <dbReference type="SAM" id="SignalP"/>
    </source>
</evidence>
<evidence type="ECO:0000313" key="6">
    <source>
        <dbReference type="EMBL" id="SOC15051.1"/>
    </source>
</evidence>